<evidence type="ECO:0000256" key="2">
    <source>
        <dbReference type="ARBA" id="ARBA00023125"/>
    </source>
</evidence>
<dbReference type="PRINTS" id="PR00038">
    <property type="entry name" value="HTHLUXR"/>
</dbReference>
<dbReference type="PROSITE" id="PS50043">
    <property type="entry name" value="HTH_LUXR_2"/>
    <property type="match status" value="1"/>
</dbReference>
<dbReference type="AlphaFoldDB" id="A0A943UWB0"/>
<dbReference type="Gene3D" id="1.10.10.10">
    <property type="entry name" value="Winged helix-like DNA-binding domain superfamily/Winged helix DNA-binding domain"/>
    <property type="match status" value="1"/>
</dbReference>
<keyword evidence="4" id="KW-1133">Transmembrane helix</keyword>
<feature type="transmembrane region" description="Helical" evidence="4">
    <location>
        <begin position="318"/>
        <end position="343"/>
    </location>
</feature>
<dbReference type="InterPro" id="IPR036388">
    <property type="entry name" value="WH-like_DNA-bd_sf"/>
</dbReference>
<dbReference type="EMBL" id="JAGZSV010000007">
    <property type="protein sequence ID" value="MBS6940047.1"/>
    <property type="molecule type" value="Genomic_DNA"/>
</dbReference>
<dbReference type="InterPro" id="IPR016032">
    <property type="entry name" value="Sig_transdc_resp-reg_C-effctor"/>
</dbReference>
<keyword evidence="4" id="KW-0812">Transmembrane</keyword>
<keyword evidence="4" id="KW-0472">Membrane</keyword>
<evidence type="ECO:0000256" key="3">
    <source>
        <dbReference type="ARBA" id="ARBA00023163"/>
    </source>
</evidence>
<dbReference type="GO" id="GO:0006355">
    <property type="term" value="P:regulation of DNA-templated transcription"/>
    <property type="evidence" value="ECO:0007669"/>
    <property type="project" value="InterPro"/>
</dbReference>
<dbReference type="InterPro" id="IPR000792">
    <property type="entry name" value="Tscrpt_reg_LuxR_C"/>
</dbReference>
<feature type="transmembrane region" description="Helical" evidence="4">
    <location>
        <begin position="91"/>
        <end position="114"/>
    </location>
</feature>
<dbReference type="GO" id="GO:0003677">
    <property type="term" value="F:DNA binding"/>
    <property type="evidence" value="ECO:0007669"/>
    <property type="project" value="UniProtKB-KW"/>
</dbReference>
<feature type="transmembrane region" description="Helical" evidence="4">
    <location>
        <begin position="150"/>
        <end position="170"/>
    </location>
</feature>
<feature type="domain" description="HTH luxR-type" evidence="5">
    <location>
        <begin position="433"/>
        <end position="498"/>
    </location>
</feature>
<sequence length="500" mass="51417">MVLFSARNIPSPRRVLDAVSLLAFCASCPLLVPTLDAIAHALRPDEPFGSYAVCASALAGPLALSAMAVALAFLLVCLVEPAIDPIRRRACALAGAGYAAGYAVAAACMAGLVHSLVIETVAGVVLGASSAVVAMAWMERMGARSLLSSFRAVWACAAFVFVSDFVYSLVDSRTLALMLTAAAVIVAAGMAAFACDGGASAAQTREGPNWLDVFGRLDMSAIDGADDFHTPGACGLFFVGAPLVMMVLFAADRGVADALPAPVPLMVAGGLAALVGLVALARFGTDRALVNASYRFFLPAVAFVSFAAAAFAEGVVQHAVLAAGGFAFLFIYAFMMAGILTAMAGRMASLALPCASLIVAAASLACLIGSLPAGDSVIASAVYPVFLSSFVAAAALLVATPGSRLWRVVLDGVDAATADAPDAAEAYEAACERLAADCALTPREKEALVLLGRGHTSAFVAEQLVIAESTARSHRKNIYRKLGVKSREELFSLIDEHEDR</sequence>
<feature type="transmembrane region" description="Helical" evidence="4">
    <location>
        <begin position="233"/>
        <end position="251"/>
    </location>
</feature>
<evidence type="ECO:0000313" key="7">
    <source>
        <dbReference type="Proteomes" id="UP000727506"/>
    </source>
</evidence>
<keyword evidence="3" id="KW-0804">Transcription</keyword>
<dbReference type="Pfam" id="PF00196">
    <property type="entry name" value="GerE"/>
    <property type="match status" value="1"/>
</dbReference>
<dbReference type="Proteomes" id="UP000727506">
    <property type="component" value="Unassembled WGS sequence"/>
</dbReference>
<evidence type="ECO:0000256" key="1">
    <source>
        <dbReference type="ARBA" id="ARBA00023015"/>
    </source>
</evidence>
<feature type="transmembrane region" description="Helical" evidence="4">
    <location>
        <begin position="57"/>
        <end position="79"/>
    </location>
</feature>
<gene>
    <name evidence="6" type="ORF">KH142_00905</name>
</gene>
<dbReference type="PANTHER" id="PTHR44688">
    <property type="entry name" value="DNA-BINDING TRANSCRIPTIONAL ACTIVATOR DEVR_DOSR"/>
    <property type="match status" value="1"/>
</dbReference>
<keyword evidence="2" id="KW-0238">DNA-binding</keyword>
<feature type="transmembrane region" description="Helical" evidence="4">
    <location>
        <begin position="377"/>
        <end position="399"/>
    </location>
</feature>
<dbReference type="SUPFAM" id="SSF46894">
    <property type="entry name" value="C-terminal effector domain of the bipartite response regulators"/>
    <property type="match status" value="1"/>
</dbReference>
<name>A0A943UWB0_9ACTN</name>
<feature type="transmembrane region" description="Helical" evidence="4">
    <location>
        <begin position="176"/>
        <end position="195"/>
    </location>
</feature>
<feature type="transmembrane region" description="Helical" evidence="4">
    <location>
        <begin position="120"/>
        <end position="138"/>
    </location>
</feature>
<evidence type="ECO:0000259" key="5">
    <source>
        <dbReference type="PROSITE" id="PS50043"/>
    </source>
</evidence>
<reference evidence="6" key="1">
    <citation type="submission" date="2021-02" db="EMBL/GenBank/DDBJ databases">
        <title>Infant gut strain persistence is associated with maternal origin, phylogeny, and functional potential including surface adhesion and iron acquisition.</title>
        <authorList>
            <person name="Lou Y.C."/>
        </authorList>
    </citation>
    <scope>NUCLEOTIDE SEQUENCE</scope>
    <source>
        <strain evidence="6">L2_039_000G1_dasL2_039_000G1_concoct_11</strain>
    </source>
</reference>
<proteinExistence type="predicted"/>
<dbReference type="PANTHER" id="PTHR44688:SF16">
    <property type="entry name" value="DNA-BINDING TRANSCRIPTIONAL ACTIVATOR DEVR_DOSR"/>
    <property type="match status" value="1"/>
</dbReference>
<feature type="transmembrane region" description="Helical" evidence="4">
    <location>
        <begin position="293"/>
        <end position="312"/>
    </location>
</feature>
<organism evidence="6 7">
    <name type="scientific">Slackia piriformis</name>
    <dbReference type="NCBI Taxonomy" id="626934"/>
    <lineage>
        <taxon>Bacteria</taxon>
        <taxon>Bacillati</taxon>
        <taxon>Actinomycetota</taxon>
        <taxon>Coriobacteriia</taxon>
        <taxon>Eggerthellales</taxon>
        <taxon>Eggerthellaceae</taxon>
        <taxon>Slackia</taxon>
    </lineage>
</organism>
<feature type="transmembrane region" description="Helical" evidence="4">
    <location>
        <begin position="263"/>
        <end position="281"/>
    </location>
</feature>
<keyword evidence="1" id="KW-0805">Transcription regulation</keyword>
<dbReference type="SMART" id="SM00421">
    <property type="entry name" value="HTH_LUXR"/>
    <property type="match status" value="1"/>
</dbReference>
<evidence type="ECO:0000256" key="4">
    <source>
        <dbReference type="SAM" id="Phobius"/>
    </source>
</evidence>
<dbReference type="CDD" id="cd06170">
    <property type="entry name" value="LuxR_C_like"/>
    <property type="match status" value="1"/>
</dbReference>
<protein>
    <submittedName>
        <fullName evidence="6">Helix-turn-helix transcriptional regulator</fullName>
    </submittedName>
</protein>
<accession>A0A943UWB0</accession>
<feature type="transmembrane region" description="Helical" evidence="4">
    <location>
        <begin position="350"/>
        <end position="371"/>
    </location>
</feature>
<comment type="caution">
    <text evidence="6">The sequence shown here is derived from an EMBL/GenBank/DDBJ whole genome shotgun (WGS) entry which is preliminary data.</text>
</comment>
<evidence type="ECO:0000313" key="6">
    <source>
        <dbReference type="EMBL" id="MBS6940047.1"/>
    </source>
</evidence>